<feature type="region of interest" description="Disordered" evidence="1">
    <location>
        <begin position="532"/>
        <end position="576"/>
    </location>
</feature>
<dbReference type="SUPFAM" id="SSF53098">
    <property type="entry name" value="Ribonuclease H-like"/>
    <property type="match status" value="1"/>
</dbReference>
<dbReference type="GO" id="GO:0003676">
    <property type="term" value="F:nucleic acid binding"/>
    <property type="evidence" value="ECO:0007669"/>
    <property type="project" value="InterPro"/>
</dbReference>
<feature type="compositionally biased region" description="Acidic residues" evidence="1">
    <location>
        <begin position="542"/>
        <end position="576"/>
    </location>
</feature>
<organism evidence="2 3">
    <name type="scientific">Fusarium albosuccineum</name>
    <dbReference type="NCBI Taxonomy" id="1237068"/>
    <lineage>
        <taxon>Eukaryota</taxon>
        <taxon>Fungi</taxon>
        <taxon>Dikarya</taxon>
        <taxon>Ascomycota</taxon>
        <taxon>Pezizomycotina</taxon>
        <taxon>Sordariomycetes</taxon>
        <taxon>Hypocreomycetidae</taxon>
        <taxon>Hypocreales</taxon>
        <taxon>Nectriaceae</taxon>
        <taxon>Fusarium</taxon>
        <taxon>Fusarium decemcellulare species complex</taxon>
    </lineage>
</organism>
<evidence type="ECO:0000256" key="1">
    <source>
        <dbReference type="SAM" id="MobiDB-lite"/>
    </source>
</evidence>
<evidence type="ECO:0000313" key="3">
    <source>
        <dbReference type="Proteomes" id="UP000554235"/>
    </source>
</evidence>
<proteinExistence type="predicted"/>
<sequence>MNIKTKAPSSLDSAFARARRNAHEQHMKVAGHSWIDISKALPNNRTERAVSSHWNEMQKEIAEAFPDRTRGAITSRWKILKTRKMAGMSLETTDDSIGVTLASLNPNPHVRLVHARKKIITQRRVQTRWRHAMRHPDLTAYRKTVDAMNESNIKLRLQDRLKNMDEIDKKGSIEQKKRCLEYFLSHGQRGILPRFYSVVHKDGVRYPGDGGPDPQVETDHESVEGEADDLLTEAQISRPKRGRHVERRRQNVKDSRARRLMRQALTEDPKMSKTNSRTFIDLKKLGVALGRQWPIYPGFQIVIDQLQKVRDGSDAEVSLLTLDTEFISTSRRILEVAVGELHSGRVLVGAKADHQCTTEELLKKPDDRPMIYGPGGQEKCSGKETAREIAETLQKAGVTQTSIILVWHVNTFDLTILKELLESAGYRHILPPKENCIPIIKHYRAGLPARDRFERPFSVKLDHLFPILFAEHQLVGTNHNAVPDIQMLRLMVLLLVQLQKPPSERDLTEFPTTAQEFVGSANPPYTFLERWLGLSQPNLGDEGNEEDDSDGEEEEDDDDDYEDEDESNGDGDWDKA</sequence>
<evidence type="ECO:0000313" key="2">
    <source>
        <dbReference type="EMBL" id="KAF4471029.1"/>
    </source>
</evidence>
<dbReference type="Gene3D" id="3.30.420.10">
    <property type="entry name" value="Ribonuclease H-like superfamily/Ribonuclease H"/>
    <property type="match status" value="1"/>
</dbReference>
<dbReference type="InterPro" id="IPR036397">
    <property type="entry name" value="RNaseH_sf"/>
</dbReference>
<dbReference type="InterPro" id="IPR012337">
    <property type="entry name" value="RNaseH-like_sf"/>
</dbReference>
<gene>
    <name evidence="2" type="ORF">FALBO_2054</name>
</gene>
<dbReference type="EMBL" id="JAADYS010000259">
    <property type="protein sequence ID" value="KAF4471029.1"/>
    <property type="molecule type" value="Genomic_DNA"/>
</dbReference>
<keyword evidence="3" id="KW-1185">Reference proteome</keyword>
<dbReference type="OrthoDB" id="4680277at2759"/>
<accession>A0A8H4PCZ1</accession>
<dbReference type="Proteomes" id="UP000554235">
    <property type="component" value="Unassembled WGS sequence"/>
</dbReference>
<protein>
    <submittedName>
        <fullName evidence="2">Zinc finger 76 (Expressed in testis)</fullName>
    </submittedName>
</protein>
<name>A0A8H4PCZ1_9HYPO</name>
<dbReference type="AlphaFoldDB" id="A0A8H4PCZ1"/>
<reference evidence="2 3" key="1">
    <citation type="submission" date="2020-01" db="EMBL/GenBank/DDBJ databases">
        <title>Identification and distribution of gene clusters putatively required for synthesis of sphingolipid metabolism inhibitors in phylogenetically diverse species of the filamentous fungus Fusarium.</title>
        <authorList>
            <person name="Kim H.-S."/>
            <person name="Busman M."/>
            <person name="Brown D.W."/>
            <person name="Divon H."/>
            <person name="Uhlig S."/>
            <person name="Proctor R.H."/>
        </authorList>
    </citation>
    <scope>NUCLEOTIDE SEQUENCE [LARGE SCALE GENOMIC DNA]</scope>
    <source>
        <strain evidence="2 3">NRRL 20459</strain>
    </source>
</reference>
<comment type="caution">
    <text evidence="2">The sequence shown here is derived from an EMBL/GenBank/DDBJ whole genome shotgun (WGS) entry which is preliminary data.</text>
</comment>